<evidence type="ECO:0000313" key="1">
    <source>
        <dbReference type="EMBL" id="KAF9612711.1"/>
    </source>
</evidence>
<accession>A0A835I8F2</accession>
<gene>
    <name evidence="1" type="ORF">IFM89_003253</name>
</gene>
<proteinExistence type="predicted"/>
<organism evidence="1 2">
    <name type="scientific">Coptis chinensis</name>
    <dbReference type="NCBI Taxonomy" id="261450"/>
    <lineage>
        <taxon>Eukaryota</taxon>
        <taxon>Viridiplantae</taxon>
        <taxon>Streptophyta</taxon>
        <taxon>Embryophyta</taxon>
        <taxon>Tracheophyta</taxon>
        <taxon>Spermatophyta</taxon>
        <taxon>Magnoliopsida</taxon>
        <taxon>Ranunculales</taxon>
        <taxon>Ranunculaceae</taxon>
        <taxon>Coptidoideae</taxon>
        <taxon>Coptis</taxon>
    </lineage>
</organism>
<dbReference type="PANTHER" id="PTHR33710:SF71">
    <property type="entry name" value="ENDONUCLEASE_EXONUCLEASE_PHOSPHATASE DOMAIN-CONTAINING PROTEIN"/>
    <property type="match status" value="1"/>
</dbReference>
<dbReference type="AlphaFoldDB" id="A0A835I8F2"/>
<dbReference type="PANTHER" id="PTHR33710">
    <property type="entry name" value="BNAC02G09200D PROTEIN"/>
    <property type="match status" value="1"/>
</dbReference>
<name>A0A835I8F2_9MAGN</name>
<sequence>MINPNDLPINFLQSLGMSNTLYSNPSSDPNRVPNLWLIWKDSVPTPTMIHFSNQHITVMVDNVLITIVHAHCLYVQRRHLWLELSTINLINLPWLILEDFNAYLSVSKKRGGNNHTAASMKDFRDFMSNNQLMEVPNSGFQLTWWNKQVGEFKILGKLDRMLCNANWGSIFPGWKYKVASRICSDHSPLMGGSISIPQPNNMPFKFFNMWCSHPKFREVVMDSW</sequence>
<keyword evidence="2" id="KW-1185">Reference proteome</keyword>
<dbReference type="EMBL" id="JADFTS010000003">
    <property type="protein sequence ID" value="KAF9612711.1"/>
    <property type="molecule type" value="Genomic_DNA"/>
</dbReference>
<dbReference type="Proteomes" id="UP000631114">
    <property type="component" value="Unassembled WGS sequence"/>
</dbReference>
<reference evidence="1 2" key="1">
    <citation type="submission" date="2020-10" db="EMBL/GenBank/DDBJ databases">
        <title>The Coptis chinensis genome and diversification of protoberbering-type alkaloids.</title>
        <authorList>
            <person name="Wang B."/>
            <person name="Shu S."/>
            <person name="Song C."/>
            <person name="Liu Y."/>
        </authorList>
    </citation>
    <scope>NUCLEOTIDE SEQUENCE [LARGE SCALE GENOMIC DNA]</scope>
    <source>
        <strain evidence="1">HL-2020</strain>
        <tissue evidence="1">Leaf</tissue>
    </source>
</reference>
<dbReference type="OrthoDB" id="1742302at2759"/>
<dbReference type="Gene3D" id="3.60.10.10">
    <property type="entry name" value="Endonuclease/exonuclease/phosphatase"/>
    <property type="match status" value="1"/>
</dbReference>
<dbReference type="InterPro" id="IPR036691">
    <property type="entry name" value="Endo/exonu/phosph_ase_sf"/>
</dbReference>
<dbReference type="SUPFAM" id="SSF56219">
    <property type="entry name" value="DNase I-like"/>
    <property type="match status" value="1"/>
</dbReference>
<evidence type="ECO:0000313" key="2">
    <source>
        <dbReference type="Proteomes" id="UP000631114"/>
    </source>
</evidence>
<comment type="caution">
    <text evidence="1">The sequence shown here is derived from an EMBL/GenBank/DDBJ whole genome shotgun (WGS) entry which is preliminary data.</text>
</comment>
<protein>
    <submittedName>
        <fullName evidence="1">Uncharacterized protein</fullName>
    </submittedName>
</protein>